<dbReference type="PANTHER" id="PTHR13367:SF34">
    <property type="match status" value="1"/>
</dbReference>
<evidence type="ECO:0000256" key="5">
    <source>
        <dbReference type="ARBA" id="ARBA00022801"/>
    </source>
</evidence>
<evidence type="ECO:0000313" key="9">
    <source>
        <dbReference type="EMBL" id="KAG7289874.1"/>
    </source>
</evidence>
<dbReference type="GO" id="GO:0004843">
    <property type="term" value="F:cysteine-type deubiquitinase activity"/>
    <property type="evidence" value="ECO:0007669"/>
    <property type="project" value="UniProtKB-EC"/>
</dbReference>
<feature type="region of interest" description="Disordered" evidence="7">
    <location>
        <begin position="44"/>
        <end position="66"/>
    </location>
</feature>
<evidence type="ECO:0000256" key="6">
    <source>
        <dbReference type="ARBA" id="ARBA00022807"/>
    </source>
</evidence>
<reference evidence="9" key="1">
    <citation type="submission" date="2023-02" db="EMBL/GenBank/DDBJ databases">
        <authorList>
            <person name="Palmer J.M."/>
        </authorList>
    </citation>
    <scope>NUCLEOTIDE SEQUENCE</scope>
    <source>
        <strain evidence="9">FW57</strain>
    </source>
</reference>
<keyword evidence="6" id="KW-0788">Thiol protease</keyword>
<dbReference type="EC" id="3.4.19.12" evidence="2"/>
<evidence type="ECO:0000256" key="1">
    <source>
        <dbReference type="ARBA" id="ARBA00000707"/>
    </source>
</evidence>
<evidence type="ECO:0000256" key="3">
    <source>
        <dbReference type="ARBA" id="ARBA00022670"/>
    </source>
</evidence>
<keyword evidence="4" id="KW-0833">Ubl conjugation pathway</keyword>
<accession>A0AAD4EYJ5</accession>
<feature type="domain" description="DUF3645" evidence="8">
    <location>
        <begin position="1"/>
        <end position="28"/>
    </location>
</feature>
<comment type="caution">
    <text evidence="9">The sequence shown here is derived from an EMBL/GenBank/DDBJ whole genome shotgun (WGS) entry which is preliminary data.</text>
</comment>
<protein>
    <recommendedName>
        <fullName evidence="2">ubiquitinyl hydrolase 1</fullName>
        <ecNumber evidence="2">3.4.19.12</ecNumber>
    </recommendedName>
</protein>
<dbReference type="Proteomes" id="UP001197093">
    <property type="component" value="Unassembled WGS sequence"/>
</dbReference>
<keyword evidence="10" id="KW-1185">Reference proteome</keyword>
<comment type="catalytic activity">
    <reaction evidence="1">
        <text>Thiol-dependent hydrolysis of ester, thioester, amide, peptide and isopeptide bonds formed by the C-terminal Gly of ubiquitin (a 76-residue protein attached to proteins as an intracellular targeting signal).</text>
        <dbReference type="EC" id="3.4.19.12"/>
    </reaction>
</comment>
<dbReference type="EMBL" id="JAHCVI010000002">
    <property type="protein sequence ID" value="KAG7289874.1"/>
    <property type="molecule type" value="Genomic_DNA"/>
</dbReference>
<proteinExistence type="predicted"/>
<evidence type="ECO:0000256" key="7">
    <source>
        <dbReference type="SAM" id="MobiDB-lite"/>
    </source>
</evidence>
<name>A0AAD4EYJ5_9PEZI</name>
<sequence>MLAVPYRAKDSPAPRSEFSHPDVVIVLTCLSYYYQGLSNKTLNKSDQVEQEYSRDQTAPATERQVL</sequence>
<dbReference type="InterPro" id="IPR022105">
    <property type="entry name" value="DUF3645"/>
</dbReference>
<evidence type="ECO:0000256" key="4">
    <source>
        <dbReference type="ARBA" id="ARBA00022786"/>
    </source>
</evidence>
<evidence type="ECO:0000313" key="10">
    <source>
        <dbReference type="Proteomes" id="UP001197093"/>
    </source>
</evidence>
<evidence type="ECO:0000256" key="2">
    <source>
        <dbReference type="ARBA" id="ARBA00012759"/>
    </source>
</evidence>
<gene>
    <name evidence="9" type="ORF">NEMBOFW57_006251</name>
</gene>
<keyword evidence="3" id="KW-0645">Protease</keyword>
<dbReference type="Pfam" id="PF12359">
    <property type="entry name" value="DUF3645"/>
    <property type="match status" value="1"/>
</dbReference>
<evidence type="ECO:0000259" key="8">
    <source>
        <dbReference type="Pfam" id="PF12359"/>
    </source>
</evidence>
<dbReference type="AlphaFoldDB" id="A0AAD4EYJ5"/>
<organism evidence="9 10">
    <name type="scientific">Staphylotrichum longicolle</name>
    <dbReference type="NCBI Taxonomy" id="669026"/>
    <lineage>
        <taxon>Eukaryota</taxon>
        <taxon>Fungi</taxon>
        <taxon>Dikarya</taxon>
        <taxon>Ascomycota</taxon>
        <taxon>Pezizomycotina</taxon>
        <taxon>Sordariomycetes</taxon>
        <taxon>Sordariomycetidae</taxon>
        <taxon>Sordariales</taxon>
        <taxon>Chaetomiaceae</taxon>
        <taxon>Staphylotrichum</taxon>
    </lineage>
</organism>
<dbReference type="PANTHER" id="PTHR13367">
    <property type="entry name" value="UBIQUITIN THIOESTERASE"/>
    <property type="match status" value="1"/>
</dbReference>
<keyword evidence="5" id="KW-0378">Hydrolase</keyword>
<dbReference type="GO" id="GO:0006508">
    <property type="term" value="P:proteolysis"/>
    <property type="evidence" value="ECO:0007669"/>
    <property type="project" value="UniProtKB-KW"/>
</dbReference>
<dbReference type="InterPro" id="IPR051346">
    <property type="entry name" value="OTU_Deubiquitinase"/>
</dbReference>